<gene>
    <name evidence="1" type="ORF">ALC60_06227</name>
</gene>
<name>A0A151X370_9HYME</name>
<organism evidence="1 2">
    <name type="scientific">Mycetomoellerius zeteki</name>
    <dbReference type="NCBI Taxonomy" id="64791"/>
    <lineage>
        <taxon>Eukaryota</taxon>
        <taxon>Metazoa</taxon>
        <taxon>Ecdysozoa</taxon>
        <taxon>Arthropoda</taxon>
        <taxon>Hexapoda</taxon>
        <taxon>Insecta</taxon>
        <taxon>Pterygota</taxon>
        <taxon>Neoptera</taxon>
        <taxon>Endopterygota</taxon>
        <taxon>Hymenoptera</taxon>
        <taxon>Apocrita</taxon>
        <taxon>Aculeata</taxon>
        <taxon>Formicoidea</taxon>
        <taxon>Formicidae</taxon>
        <taxon>Myrmicinae</taxon>
        <taxon>Mycetomoellerius</taxon>
    </lineage>
</organism>
<keyword evidence="2" id="KW-1185">Reference proteome</keyword>
<dbReference type="AlphaFoldDB" id="A0A151X370"/>
<protein>
    <submittedName>
        <fullName evidence="1">Uncharacterized protein</fullName>
    </submittedName>
</protein>
<proteinExistence type="predicted"/>
<dbReference type="Proteomes" id="UP000075809">
    <property type="component" value="Unassembled WGS sequence"/>
</dbReference>
<accession>A0A151X370</accession>
<dbReference type="EMBL" id="KQ982562">
    <property type="protein sequence ID" value="KYQ54886.1"/>
    <property type="molecule type" value="Genomic_DNA"/>
</dbReference>
<evidence type="ECO:0000313" key="1">
    <source>
        <dbReference type="EMBL" id="KYQ54886.1"/>
    </source>
</evidence>
<sequence>MFSSSSTGDESPEMGSFVIGKYCRVDSWSYVHSIRTGSRPNVKRGCENESHPCQSLATSLPAARSGAKRERRGAWCNEEVDRGGGYEIGDDHANVCVLVPLTGIYRYVTGCDFLPIKQPKEVKLLSFNLAEQMPFMSNVRRINVDISRRLNDSPGLYGDSFGRKGAAQVAGGRWPMDGWTNNRLTVESSIISAMSPQLTEFPSRLWCSFKILLILRFFH</sequence>
<evidence type="ECO:0000313" key="2">
    <source>
        <dbReference type="Proteomes" id="UP000075809"/>
    </source>
</evidence>
<reference evidence="1 2" key="1">
    <citation type="submission" date="2015-09" db="EMBL/GenBank/DDBJ databases">
        <title>Trachymyrmex zeteki WGS genome.</title>
        <authorList>
            <person name="Nygaard S."/>
            <person name="Hu H."/>
            <person name="Boomsma J."/>
            <person name="Zhang G."/>
        </authorList>
    </citation>
    <scope>NUCLEOTIDE SEQUENCE [LARGE SCALE GENOMIC DNA]</scope>
    <source>
        <strain evidence="1">Tzet28-1</strain>
        <tissue evidence="1">Whole body</tissue>
    </source>
</reference>